<comment type="caution">
    <text evidence="1">The sequence shown here is derived from an EMBL/GenBank/DDBJ whole genome shotgun (WGS) entry which is preliminary data.</text>
</comment>
<dbReference type="GO" id="GO:0006281">
    <property type="term" value="P:DNA repair"/>
    <property type="evidence" value="ECO:0007669"/>
    <property type="project" value="TreeGrafter"/>
</dbReference>
<dbReference type="Gene3D" id="3.40.50.1000">
    <property type="entry name" value="HAD superfamily/HAD-like"/>
    <property type="match status" value="1"/>
</dbReference>
<dbReference type="PANTHER" id="PTHR43434">
    <property type="entry name" value="PHOSPHOGLYCOLATE PHOSPHATASE"/>
    <property type="match status" value="1"/>
</dbReference>
<evidence type="ECO:0000313" key="2">
    <source>
        <dbReference type="Proteomes" id="UP000294257"/>
    </source>
</evidence>
<dbReference type="PANTHER" id="PTHR43434:SF1">
    <property type="entry name" value="PHOSPHOGLYCOLATE PHOSPHATASE"/>
    <property type="match status" value="1"/>
</dbReference>
<name>A0A4Q7L846_9PSEU</name>
<gene>
    <name evidence="1" type="ORF">EV193_101976</name>
</gene>
<dbReference type="AlphaFoldDB" id="A0A4Q7L846"/>
<dbReference type="InterPro" id="IPR023214">
    <property type="entry name" value="HAD_sf"/>
</dbReference>
<organism evidence="1 2">
    <name type="scientific">Herbihabitans rhizosphaerae</name>
    <dbReference type="NCBI Taxonomy" id="1872711"/>
    <lineage>
        <taxon>Bacteria</taxon>
        <taxon>Bacillati</taxon>
        <taxon>Actinomycetota</taxon>
        <taxon>Actinomycetes</taxon>
        <taxon>Pseudonocardiales</taxon>
        <taxon>Pseudonocardiaceae</taxon>
        <taxon>Herbihabitans</taxon>
    </lineage>
</organism>
<accession>A0A4Q7L846</accession>
<dbReference type="Gene3D" id="1.10.150.240">
    <property type="entry name" value="Putative phosphatase, domain 2"/>
    <property type="match status" value="1"/>
</dbReference>
<dbReference type="EMBL" id="SGWQ01000001">
    <property type="protein sequence ID" value="RZS45090.1"/>
    <property type="molecule type" value="Genomic_DNA"/>
</dbReference>
<dbReference type="RefSeq" id="WP_130342675.1">
    <property type="nucleotide sequence ID" value="NZ_SGWQ01000001.1"/>
</dbReference>
<dbReference type="InterPro" id="IPR036412">
    <property type="entry name" value="HAD-like_sf"/>
</dbReference>
<keyword evidence="2" id="KW-1185">Reference proteome</keyword>
<dbReference type="InterPro" id="IPR023198">
    <property type="entry name" value="PGP-like_dom2"/>
</dbReference>
<dbReference type="OrthoDB" id="9781769at2"/>
<dbReference type="GO" id="GO:0008967">
    <property type="term" value="F:phosphoglycolate phosphatase activity"/>
    <property type="evidence" value="ECO:0007669"/>
    <property type="project" value="TreeGrafter"/>
</dbReference>
<reference evidence="1 2" key="1">
    <citation type="submission" date="2019-02" db="EMBL/GenBank/DDBJ databases">
        <title>Genomic Encyclopedia of Type Strains, Phase IV (KMG-IV): sequencing the most valuable type-strain genomes for metagenomic binning, comparative biology and taxonomic classification.</title>
        <authorList>
            <person name="Goeker M."/>
        </authorList>
    </citation>
    <scope>NUCLEOTIDE SEQUENCE [LARGE SCALE GENOMIC DNA]</scope>
    <source>
        <strain evidence="1 2">DSM 101727</strain>
    </source>
</reference>
<protein>
    <submittedName>
        <fullName evidence="1">Phosphoglycolate phosphatase-like HAD superfamily hydrolase</fullName>
    </submittedName>
</protein>
<dbReference type="SFLD" id="SFLDS00003">
    <property type="entry name" value="Haloacid_Dehalogenase"/>
    <property type="match status" value="1"/>
</dbReference>
<dbReference type="SUPFAM" id="SSF56784">
    <property type="entry name" value="HAD-like"/>
    <property type="match status" value="1"/>
</dbReference>
<dbReference type="Proteomes" id="UP000294257">
    <property type="component" value="Unassembled WGS sequence"/>
</dbReference>
<dbReference type="Pfam" id="PF12710">
    <property type="entry name" value="HAD"/>
    <property type="match status" value="1"/>
</dbReference>
<evidence type="ECO:0000313" key="1">
    <source>
        <dbReference type="EMBL" id="RZS45090.1"/>
    </source>
</evidence>
<dbReference type="SFLD" id="SFLDG01129">
    <property type="entry name" value="C1.5:_HAD__Beta-PGM__Phosphata"/>
    <property type="match status" value="1"/>
</dbReference>
<sequence>MTAREQSPRTLLLWDIDHTLIETRGVGRAIYDRAFPAATGRPLTNLATIAGRTELEIMRESLRCNNIEPTAAMIERLATALVQGYEDARDELATTGRTLPGAKDTLATLAANPAVFQTALTGNLREVARIKLEVFGLVQFLDLEAGAYGDDHHERAELVAIAQERASKRAGVAFTNDATVLIGDTPNDVAAGLTAGVRVIAVATGKSTSEELQSAGATAVVHDAYALAQVLSARG</sequence>
<dbReference type="InterPro" id="IPR050155">
    <property type="entry name" value="HAD-like_hydrolase_sf"/>
</dbReference>
<keyword evidence="1" id="KW-0378">Hydrolase</keyword>
<proteinExistence type="predicted"/>